<dbReference type="Pfam" id="PF00536">
    <property type="entry name" value="SAM_1"/>
    <property type="match status" value="1"/>
</dbReference>
<dbReference type="Proteomes" id="UP001152795">
    <property type="component" value="Unassembled WGS sequence"/>
</dbReference>
<gene>
    <name evidence="2" type="ORF">PACLA_8A056555</name>
</gene>
<dbReference type="InterPro" id="IPR013761">
    <property type="entry name" value="SAM/pointed_sf"/>
</dbReference>
<comment type="caution">
    <text evidence="2">The sequence shown here is derived from an EMBL/GenBank/DDBJ whole genome shotgun (WGS) entry which is preliminary data.</text>
</comment>
<dbReference type="SUPFAM" id="SSF47769">
    <property type="entry name" value="SAM/Pointed domain"/>
    <property type="match status" value="1"/>
</dbReference>
<protein>
    <submittedName>
        <fullName evidence="2">Uncharacterized protein LOC110046484</fullName>
    </submittedName>
</protein>
<reference evidence="2" key="1">
    <citation type="submission" date="2020-04" db="EMBL/GenBank/DDBJ databases">
        <authorList>
            <person name="Alioto T."/>
            <person name="Alioto T."/>
            <person name="Gomez Garrido J."/>
        </authorList>
    </citation>
    <scope>NUCLEOTIDE SEQUENCE</scope>
    <source>
        <strain evidence="2">A484AB</strain>
    </source>
</reference>
<dbReference type="CDD" id="cd09487">
    <property type="entry name" value="SAM_superfamily"/>
    <property type="match status" value="1"/>
</dbReference>
<evidence type="ECO:0000256" key="1">
    <source>
        <dbReference type="SAM" id="MobiDB-lite"/>
    </source>
</evidence>
<dbReference type="AlphaFoldDB" id="A0A6S7GAL3"/>
<evidence type="ECO:0000313" key="3">
    <source>
        <dbReference type="Proteomes" id="UP001152795"/>
    </source>
</evidence>
<evidence type="ECO:0000313" key="2">
    <source>
        <dbReference type="EMBL" id="CAB3985526.1"/>
    </source>
</evidence>
<dbReference type="Gene3D" id="1.10.150.50">
    <property type="entry name" value="Transcription Factor, Ets-1"/>
    <property type="match status" value="1"/>
</dbReference>
<keyword evidence="3" id="KW-1185">Reference proteome</keyword>
<dbReference type="SMART" id="SM00454">
    <property type="entry name" value="SAM"/>
    <property type="match status" value="1"/>
</dbReference>
<dbReference type="OrthoDB" id="10028556at2759"/>
<organism evidence="2 3">
    <name type="scientific">Paramuricea clavata</name>
    <name type="common">Red gorgonian</name>
    <name type="synonym">Violescent sea-whip</name>
    <dbReference type="NCBI Taxonomy" id="317549"/>
    <lineage>
        <taxon>Eukaryota</taxon>
        <taxon>Metazoa</taxon>
        <taxon>Cnidaria</taxon>
        <taxon>Anthozoa</taxon>
        <taxon>Octocorallia</taxon>
        <taxon>Malacalcyonacea</taxon>
        <taxon>Plexauridae</taxon>
        <taxon>Paramuricea</taxon>
    </lineage>
</organism>
<proteinExistence type="predicted"/>
<sequence length="242" mass="27636">MDQFAGKEIKFVSDWLKENNLEKLVDIFEDNKIDGGAFALLTNEAMNAMIQKQGLLLKFKQKYGRIVNQNTIHSALTQSSSSLEDPHESSSQPLIASGKPGISPDVLMEQSKIYGRFKDQQKISSWQKVVNDAAFSIARETPDKLYDRAQLKLSAEKLAHSSYVFKQKSGSQSQFESQYDTPKRTKISATEREKKIETYISEIESMNTKIRQQKDLDKANFSKDFNLCAKFNSDQRKTMRDL</sequence>
<dbReference type="InterPro" id="IPR001660">
    <property type="entry name" value="SAM"/>
</dbReference>
<name>A0A6S7GAL3_PARCT</name>
<dbReference type="EMBL" id="CACRXK020000882">
    <property type="protein sequence ID" value="CAB3985526.1"/>
    <property type="molecule type" value="Genomic_DNA"/>
</dbReference>
<accession>A0A6S7GAL3</accession>
<feature type="region of interest" description="Disordered" evidence="1">
    <location>
        <begin position="77"/>
        <end position="102"/>
    </location>
</feature>